<dbReference type="Pfam" id="PF04095">
    <property type="entry name" value="NAPRTase"/>
    <property type="match status" value="1"/>
</dbReference>
<feature type="domain" description="Nicotinate phosphoribosyltransferase C-terminal" evidence="12">
    <location>
        <begin position="373"/>
        <end position="478"/>
    </location>
</feature>
<dbReference type="GO" id="GO:0005829">
    <property type="term" value="C:cytosol"/>
    <property type="evidence" value="ECO:0007669"/>
    <property type="project" value="TreeGrafter"/>
</dbReference>
<evidence type="ECO:0000259" key="12">
    <source>
        <dbReference type="Pfam" id="PF17956"/>
    </source>
</evidence>
<dbReference type="GO" id="GO:0034355">
    <property type="term" value="P:NAD+ biosynthetic process via the salvage pathway"/>
    <property type="evidence" value="ECO:0007669"/>
    <property type="project" value="TreeGrafter"/>
</dbReference>
<comment type="catalytic activity">
    <reaction evidence="8 9">
        <text>5-phospho-alpha-D-ribose 1-diphosphate + nicotinate + ATP + H2O = nicotinate beta-D-ribonucleotide + ADP + phosphate + diphosphate</text>
        <dbReference type="Rhea" id="RHEA:36163"/>
        <dbReference type="ChEBI" id="CHEBI:15377"/>
        <dbReference type="ChEBI" id="CHEBI:30616"/>
        <dbReference type="ChEBI" id="CHEBI:32544"/>
        <dbReference type="ChEBI" id="CHEBI:33019"/>
        <dbReference type="ChEBI" id="CHEBI:43474"/>
        <dbReference type="ChEBI" id="CHEBI:57502"/>
        <dbReference type="ChEBI" id="CHEBI:58017"/>
        <dbReference type="ChEBI" id="CHEBI:456216"/>
        <dbReference type="EC" id="6.3.4.21"/>
    </reaction>
</comment>
<accession>A0AAN4VY20</accession>
<evidence type="ECO:0000256" key="9">
    <source>
        <dbReference type="RuleBase" id="RU365100"/>
    </source>
</evidence>
<dbReference type="SUPFAM" id="SSF51690">
    <property type="entry name" value="Nicotinate/Quinolinate PRTase C-terminal domain-like"/>
    <property type="match status" value="1"/>
</dbReference>
<dbReference type="NCBIfam" id="NF009131">
    <property type="entry name" value="PRK12484.1"/>
    <property type="match status" value="1"/>
</dbReference>
<dbReference type="NCBIfam" id="TIGR01513">
    <property type="entry name" value="NAPRTase_put"/>
    <property type="match status" value="1"/>
</dbReference>
<gene>
    <name evidence="13" type="ORF">PEDI_14690</name>
</gene>
<dbReference type="NCBIfam" id="NF006695">
    <property type="entry name" value="PRK09243.1-2"/>
    <property type="match status" value="1"/>
</dbReference>
<evidence type="ECO:0000313" key="13">
    <source>
        <dbReference type="EMBL" id="GJM60917.1"/>
    </source>
</evidence>
<evidence type="ECO:0000256" key="2">
    <source>
        <dbReference type="ARBA" id="ARBA00010897"/>
    </source>
</evidence>
<evidence type="ECO:0000256" key="1">
    <source>
        <dbReference type="ARBA" id="ARBA00004952"/>
    </source>
</evidence>
<keyword evidence="7 9" id="KW-0808">Transferase</keyword>
<keyword evidence="4" id="KW-0597">Phosphoprotein</keyword>
<dbReference type="EC" id="6.3.4.21" evidence="3 9"/>
<evidence type="ECO:0000256" key="7">
    <source>
        <dbReference type="ARBA" id="ARBA00022679"/>
    </source>
</evidence>
<dbReference type="PANTHER" id="PTHR11098:SF1">
    <property type="entry name" value="NICOTINATE PHOSPHORIBOSYLTRANSFERASE"/>
    <property type="match status" value="1"/>
</dbReference>
<dbReference type="InterPro" id="IPR041619">
    <property type="entry name" value="NAPRTase_C"/>
</dbReference>
<reference evidence="13 14" key="1">
    <citation type="submission" date="2021-12" db="EMBL/GenBank/DDBJ databases">
        <title>Genome sequencing of bacteria with rrn-lacking chromosome and rrn-plasmid.</title>
        <authorList>
            <person name="Anda M."/>
            <person name="Iwasaki W."/>
        </authorList>
    </citation>
    <scope>NUCLEOTIDE SEQUENCE [LARGE SCALE GENOMIC DNA]</scope>
    <source>
        <strain evidence="13 14">NBRC 15940</strain>
    </source>
</reference>
<evidence type="ECO:0000259" key="11">
    <source>
        <dbReference type="Pfam" id="PF17767"/>
    </source>
</evidence>
<evidence type="ECO:0000256" key="6">
    <source>
        <dbReference type="ARBA" id="ARBA00022642"/>
    </source>
</evidence>
<comment type="similarity">
    <text evidence="2 9">Belongs to the NAPRTase family.</text>
</comment>
<evidence type="ECO:0000256" key="3">
    <source>
        <dbReference type="ARBA" id="ARBA00013236"/>
    </source>
</evidence>
<dbReference type="Gene3D" id="3.20.140.10">
    <property type="entry name" value="nicotinate phosphoribosyltransferase"/>
    <property type="match status" value="1"/>
</dbReference>
<evidence type="ECO:0000259" key="10">
    <source>
        <dbReference type="Pfam" id="PF04095"/>
    </source>
</evidence>
<dbReference type="Gene3D" id="3.20.20.70">
    <property type="entry name" value="Aldolase class I"/>
    <property type="match status" value="1"/>
</dbReference>
<dbReference type="AlphaFoldDB" id="A0AAN4VY20"/>
<dbReference type="InterPro" id="IPR013785">
    <property type="entry name" value="Aldolase_TIM"/>
</dbReference>
<name>A0AAN4VY20_9BACT</name>
<dbReference type="PANTHER" id="PTHR11098">
    <property type="entry name" value="NICOTINATE PHOSPHORIBOSYLTRANSFERASE"/>
    <property type="match status" value="1"/>
</dbReference>
<evidence type="ECO:0000256" key="4">
    <source>
        <dbReference type="ARBA" id="ARBA00022553"/>
    </source>
</evidence>
<dbReference type="CDD" id="cd01570">
    <property type="entry name" value="NAPRTase_A"/>
    <property type="match status" value="1"/>
</dbReference>
<dbReference type="FunFam" id="3.20.20.70:FF:000076">
    <property type="entry name" value="Nicotinate phosphoribosyltransferase"/>
    <property type="match status" value="1"/>
</dbReference>
<dbReference type="InterPro" id="IPR040727">
    <property type="entry name" value="NAPRTase_N"/>
</dbReference>
<dbReference type="Pfam" id="PF17956">
    <property type="entry name" value="NAPRTase_C"/>
    <property type="match status" value="1"/>
</dbReference>
<protein>
    <recommendedName>
        <fullName evidence="3 9">Nicotinate phosphoribosyltransferase</fullName>
        <ecNumber evidence="3 9">6.3.4.21</ecNumber>
    </recommendedName>
</protein>
<evidence type="ECO:0000256" key="5">
    <source>
        <dbReference type="ARBA" id="ARBA00022598"/>
    </source>
</evidence>
<evidence type="ECO:0000313" key="14">
    <source>
        <dbReference type="Proteomes" id="UP001310022"/>
    </source>
</evidence>
<keyword evidence="6 9" id="KW-0662">Pyridine nucleotide biosynthesis</keyword>
<comment type="caution">
    <text evidence="13">The sequence shown here is derived from an EMBL/GenBank/DDBJ whole genome shotgun (WGS) entry which is preliminary data.</text>
</comment>
<dbReference type="RefSeq" id="WP_338236566.1">
    <property type="nucleotide sequence ID" value="NZ_BQKE01000001.1"/>
</dbReference>
<organism evidence="13 14">
    <name type="scientific">Persicobacter diffluens</name>
    <dbReference type="NCBI Taxonomy" id="981"/>
    <lineage>
        <taxon>Bacteria</taxon>
        <taxon>Pseudomonadati</taxon>
        <taxon>Bacteroidota</taxon>
        <taxon>Cytophagia</taxon>
        <taxon>Cytophagales</taxon>
        <taxon>Persicobacteraceae</taxon>
        <taxon>Persicobacter</taxon>
    </lineage>
</organism>
<proteinExistence type="inferred from homology"/>
<comment type="PTM">
    <text evidence="9">Transiently phosphorylated on a His residue during the reaction cycle. Phosphorylation strongly increases the affinity for substrates and increases the rate of nicotinate D-ribonucleotide production. Dephosphorylation regenerates the low-affinity form of the enzyme, leading to product release.</text>
</comment>
<dbReference type="InterPro" id="IPR007229">
    <property type="entry name" value="Nic_PRibTrfase-Fam"/>
</dbReference>
<dbReference type="EMBL" id="BQKE01000001">
    <property type="protein sequence ID" value="GJM60917.1"/>
    <property type="molecule type" value="Genomic_DNA"/>
</dbReference>
<dbReference type="GO" id="GO:0004516">
    <property type="term" value="F:nicotinate phosphoribosyltransferase activity"/>
    <property type="evidence" value="ECO:0007669"/>
    <property type="project" value="UniProtKB-UniRule"/>
</dbReference>
<comment type="function">
    <text evidence="9">Catalyzes the first step in the biosynthesis of NAD from nicotinic acid, the ATP-dependent synthesis of beta-nicotinate D-ribonucleotide from nicotinate and 5-phospho-D-ribose 1-phosphate.</text>
</comment>
<comment type="pathway">
    <text evidence="1 9">Cofactor biosynthesis; NAD(+) biosynthesis; nicotinate D-ribonucleotide from nicotinate: step 1/1.</text>
</comment>
<keyword evidence="5 9" id="KW-0436">Ligase</keyword>
<dbReference type="SUPFAM" id="SSF54675">
    <property type="entry name" value="Nicotinate/Quinolinate PRTase N-terminal domain-like"/>
    <property type="match status" value="1"/>
</dbReference>
<feature type="domain" description="Nicotinate phosphoribosyltransferase N-terminal" evidence="11">
    <location>
        <begin position="14"/>
        <end position="144"/>
    </location>
</feature>
<keyword evidence="13" id="KW-0328">Glycosyltransferase</keyword>
<dbReference type="GO" id="GO:0047280">
    <property type="term" value="F:nicotinamide phosphoribosyltransferase activity"/>
    <property type="evidence" value="ECO:0007669"/>
    <property type="project" value="UniProtKB-ARBA"/>
</dbReference>
<sequence>MNHLSQIYQSNLALLTDLYQLTMAYGYWKEGKQDQEAVYELYFRKNPFDGGFTIAAGLQFVIDYLENWSFDEPELQYLSGLKGPSGNPLFETAFIDYLKTLRFTCDVEAVEEGTVIFPLEPILKIKGPLLQAQLIETPLLTIINFQTLVATKASRLRLAAETDTLLEFGLRRAQGIDGGITASRAAFIGGVNATSDVQAGMLFGIPVKGTHAHSWVLAFDSEEEAFESFATAMPDNTILLVDTYDTLEGVKKAIQVMKRLSKKKIPFHGIRLDSGDLAYLSQKARKLLDEAGFFNTVIVASNDLDEHIIRSLKKEQGAKIDVWGVGTKLVTAYDQPALGGVYKLTQIKNKDGQWEPKIKLSEQAVKVTTQGSHQIRRFYDEEGKMVADMIYDQEIGADAEKIIDPSDATRRKKIKKTWLYQDLLVPVFEGGKLQYLPPALEHLQKRTIQSLHTLDASVKRFTNPHSYPVGLEPELDQQKRELIFKLREQNS</sequence>
<evidence type="ECO:0000256" key="8">
    <source>
        <dbReference type="ARBA" id="ARBA00048668"/>
    </source>
</evidence>
<dbReference type="PIRSF" id="PIRSF000484">
    <property type="entry name" value="NAPRT"/>
    <property type="match status" value="1"/>
</dbReference>
<dbReference type="InterPro" id="IPR006405">
    <property type="entry name" value="Nic_PRibTrfase_pncB"/>
</dbReference>
<keyword evidence="14" id="KW-1185">Reference proteome</keyword>
<dbReference type="InterPro" id="IPR036068">
    <property type="entry name" value="Nicotinate_pribotase-like_C"/>
</dbReference>
<dbReference type="InterPro" id="IPR041525">
    <property type="entry name" value="N/Namide_PRibTrfase"/>
</dbReference>
<dbReference type="Pfam" id="PF17767">
    <property type="entry name" value="NAPRTase_N"/>
    <property type="match status" value="1"/>
</dbReference>
<dbReference type="Proteomes" id="UP001310022">
    <property type="component" value="Unassembled WGS sequence"/>
</dbReference>
<feature type="domain" description="Nicotinate/nicotinamide phosphoribosyltransferase" evidence="10">
    <location>
        <begin position="166"/>
        <end position="368"/>
    </location>
</feature>